<keyword evidence="2 6" id="KW-0812">Transmembrane</keyword>
<comment type="caution">
    <text evidence="8">The sequence shown here is derived from an EMBL/GenBank/DDBJ whole genome shotgun (WGS) entry which is preliminary data.</text>
</comment>
<proteinExistence type="predicted"/>
<feature type="region of interest" description="Disordered" evidence="5">
    <location>
        <begin position="1184"/>
        <end position="1236"/>
    </location>
</feature>
<feature type="compositionally biased region" description="Basic and acidic residues" evidence="5">
    <location>
        <begin position="1206"/>
        <end position="1230"/>
    </location>
</feature>
<dbReference type="InterPro" id="IPR001849">
    <property type="entry name" value="PH_domain"/>
</dbReference>
<keyword evidence="4 6" id="KW-0472">Membrane</keyword>
<dbReference type="GO" id="GO:0016020">
    <property type="term" value="C:membrane"/>
    <property type="evidence" value="ECO:0007669"/>
    <property type="project" value="UniProtKB-SubCell"/>
</dbReference>
<dbReference type="Pfam" id="PF03619">
    <property type="entry name" value="Solute_trans_a"/>
    <property type="match status" value="1"/>
</dbReference>
<dbReference type="PROSITE" id="PS50003">
    <property type="entry name" value="PH_DOMAIN"/>
    <property type="match status" value="1"/>
</dbReference>
<feature type="transmembrane region" description="Helical" evidence="6">
    <location>
        <begin position="886"/>
        <end position="906"/>
    </location>
</feature>
<feature type="transmembrane region" description="Helical" evidence="6">
    <location>
        <begin position="809"/>
        <end position="830"/>
    </location>
</feature>
<feature type="transmembrane region" description="Helical" evidence="6">
    <location>
        <begin position="718"/>
        <end position="738"/>
    </location>
</feature>
<reference evidence="8 9" key="1">
    <citation type="journal article" date="2018" name="Genome Biol. Evol.">
        <title>Multiple Roots of Fruiting Body Formation in Amoebozoa.</title>
        <authorList>
            <person name="Hillmann F."/>
            <person name="Forbes G."/>
            <person name="Novohradska S."/>
            <person name="Ferling I."/>
            <person name="Riege K."/>
            <person name="Groth M."/>
            <person name="Westermann M."/>
            <person name="Marz M."/>
            <person name="Spaller T."/>
            <person name="Winckler T."/>
            <person name="Schaap P."/>
            <person name="Glockner G."/>
        </authorList>
    </citation>
    <scope>NUCLEOTIDE SEQUENCE [LARGE SCALE GENOMIC DNA]</scope>
    <source>
        <strain evidence="8 9">Jena</strain>
    </source>
</reference>
<sequence length="1236" mass="138856">MAPNACRLTFDSNRTCAILSYRVGRVSLTPSLLLFACLLAVASARPAAFRNAVPVDGTGTRRLVEDIDDHIVSRSVKFSPQLVLLDEVDELLSLTCYGSDRFVLVFNDSVPSWTDNFPVLGGTEWGCVDDEGKATSPALYVLDVTTEGNTVELRGRRPELNEVYESFRIDLSRSEDRKRAATRFNAGNYNYDTNSGRAQSVIPIFNQDCQTSKDELSSTAQEFCQLKGKLSNTAECSNCFAFNDMEISASYTPWDGATFSASGSLTLHAEFGLNVSAEIVREYTVMSTSLPLTHVPSFGAISLGGFFDIEVVATVGWRNQGSLSSGVDMKLDYSMAYGSEPQANHNLQMIKPTGTQGGDATFRLNFSVGPAFRLTAGNIQVVNASVKFNPHIQVEASFAVPQPFPAQLSVPTAADSVLYNPSLVSACYGNHYLKFRIPFGYQTRFTLKVLSLKEKSWPLQEYESPKPLAQGCLLSASSSVLKQVQFLFDGAVARFGASQQTHVNLFLQDLSTRLNGQLTASVTISSSINKDGQYVVNVTLPQGPDFANTDNQYAQLSQLSRDPSSLRTNDRSSQISHYLVANVPPSTTSTSSVASPITTTSDGADSLSASSLAAVHSIPLAALVAASTLTILFDCVTDVHVELSRAIQYNTVMLLPRHSFTVYCTAIMAAGFNISEWDLRYYAWVIAAFFVLGACITSFIVIWQHIRNYTMPSIQKAAIRIVLMIPIFAVESFFSLVFKDLSFYFTLMRDTYEAYVLYMFFRLLIELAEGEESLIAKLEEEPEMKYLMPFCCWHIKPGRIFLHRCKQFILQYVVVKLILTLVTFICELTDTYEEGSFTPKRAYLYVTIVYNISISISLYFLVLFYESIKNILSPYKPLSKFLCIKSIVFFTFWQGLAISFMVYFNFGIEIDDYTVSDVATALQSFLICIEMFPLAIGHAHTFGHKAFQNVQVKQVTDSDTIHVLLDTFSLHDVVVDFFAALKKGPKRNINVGDFLFITKEEQLNRVIKQEWLRKRGEDLVKKWKRRYFMLISEPLGLVFFKYNPFLRHDNDSSRLKARGFIALKEVTAIVEQGKRGPGEFIIVTGRRKWHVKAESLEEKDDWVATIRNHIPQKQIVEEPVEEHAVVPIDTQRFETEIYQLTHRLHEAEDAMSSQRARIMYLEMLLSKAGHIVPADTPPQIRRMMSKSSLSSPRISRSTPSSPIVQKSEDVDRDEEIRIQVDEEYEPRNKDEEENLT</sequence>
<keyword evidence="9" id="KW-1185">Reference proteome</keyword>
<evidence type="ECO:0000256" key="3">
    <source>
        <dbReference type="ARBA" id="ARBA00022989"/>
    </source>
</evidence>
<evidence type="ECO:0000259" key="7">
    <source>
        <dbReference type="PROSITE" id="PS50003"/>
    </source>
</evidence>
<organism evidence="8 9">
    <name type="scientific">Planoprotostelium fungivorum</name>
    <dbReference type="NCBI Taxonomy" id="1890364"/>
    <lineage>
        <taxon>Eukaryota</taxon>
        <taxon>Amoebozoa</taxon>
        <taxon>Evosea</taxon>
        <taxon>Variosea</taxon>
        <taxon>Cavosteliida</taxon>
        <taxon>Cavosteliaceae</taxon>
        <taxon>Planoprotostelium</taxon>
    </lineage>
</organism>
<evidence type="ECO:0000256" key="2">
    <source>
        <dbReference type="ARBA" id="ARBA00022692"/>
    </source>
</evidence>
<keyword evidence="3 6" id="KW-1133">Transmembrane helix</keyword>
<feature type="transmembrane region" description="Helical" evidence="6">
    <location>
        <begin position="681"/>
        <end position="706"/>
    </location>
</feature>
<evidence type="ECO:0000256" key="4">
    <source>
        <dbReference type="ARBA" id="ARBA00023136"/>
    </source>
</evidence>
<feature type="transmembrane region" description="Helical" evidence="6">
    <location>
        <begin position="918"/>
        <end position="936"/>
    </location>
</feature>
<gene>
    <name evidence="8" type="ORF">PROFUN_11678</name>
</gene>
<evidence type="ECO:0000313" key="8">
    <source>
        <dbReference type="EMBL" id="PRP79122.1"/>
    </source>
</evidence>
<dbReference type="STRING" id="1890364.A0A2P6N5A0"/>
<dbReference type="SMART" id="SM01417">
    <property type="entry name" value="Solute_trans_a"/>
    <property type="match status" value="1"/>
</dbReference>
<dbReference type="Gene3D" id="2.30.29.30">
    <property type="entry name" value="Pleckstrin-homology domain (PH domain)/Phosphotyrosine-binding domain (PTB)"/>
    <property type="match status" value="1"/>
</dbReference>
<dbReference type="InterPro" id="IPR011993">
    <property type="entry name" value="PH-like_dom_sf"/>
</dbReference>
<evidence type="ECO:0000256" key="5">
    <source>
        <dbReference type="SAM" id="MobiDB-lite"/>
    </source>
</evidence>
<protein>
    <recommendedName>
        <fullName evidence="7">PH domain-containing protein</fullName>
    </recommendedName>
</protein>
<accession>A0A2P6N5A0</accession>
<dbReference type="PANTHER" id="PTHR23423">
    <property type="entry name" value="ORGANIC SOLUTE TRANSPORTER-RELATED"/>
    <property type="match status" value="1"/>
</dbReference>
<dbReference type="Proteomes" id="UP000241769">
    <property type="component" value="Unassembled WGS sequence"/>
</dbReference>
<dbReference type="InterPro" id="IPR005178">
    <property type="entry name" value="Ostalpha/TMEM184C"/>
</dbReference>
<evidence type="ECO:0000256" key="6">
    <source>
        <dbReference type="SAM" id="Phobius"/>
    </source>
</evidence>
<dbReference type="SUPFAM" id="SSF50729">
    <property type="entry name" value="PH domain-like"/>
    <property type="match status" value="1"/>
</dbReference>
<feature type="compositionally biased region" description="Low complexity" evidence="5">
    <location>
        <begin position="1184"/>
        <end position="1203"/>
    </location>
</feature>
<evidence type="ECO:0000256" key="1">
    <source>
        <dbReference type="ARBA" id="ARBA00004141"/>
    </source>
</evidence>
<dbReference type="SMART" id="SM00233">
    <property type="entry name" value="PH"/>
    <property type="match status" value="1"/>
</dbReference>
<dbReference type="EMBL" id="MDYQ01000196">
    <property type="protein sequence ID" value="PRP79122.1"/>
    <property type="molecule type" value="Genomic_DNA"/>
</dbReference>
<feature type="domain" description="PH" evidence="7">
    <location>
        <begin position="1005"/>
        <end position="1111"/>
    </location>
</feature>
<dbReference type="OrthoDB" id="5348404at2759"/>
<dbReference type="InParanoid" id="A0A2P6N5A0"/>
<dbReference type="Pfam" id="PF00169">
    <property type="entry name" value="PH"/>
    <property type="match status" value="1"/>
</dbReference>
<name>A0A2P6N5A0_9EUKA</name>
<evidence type="ECO:0000313" key="9">
    <source>
        <dbReference type="Proteomes" id="UP000241769"/>
    </source>
</evidence>
<comment type="subcellular location">
    <subcellularLocation>
        <location evidence="1">Membrane</location>
        <topology evidence="1">Multi-pass membrane protein</topology>
    </subcellularLocation>
</comment>
<dbReference type="AlphaFoldDB" id="A0A2P6N5A0"/>
<feature type="transmembrane region" description="Helical" evidence="6">
    <location>
        <begin position="842"/>
        <end position="865"/>
    </location>
</feature>